<comment type="catalytic activity">
    <reaction evidence="1 8">
        <text>a 4-O-methyl-thymidine in DNA + L-cysteinyl-[protein] = a thymidine in DNA + S-methyl-L-cysteinyl-[protein]</text>
        <dbReference type="Rhea" id="RHEA:53428"/>
        <dbReference type="Rhea" id="RHEA-COMP:10131"/>
        <dbReference type="Rhea" id="RHEA-COMP:10132"/>
        <dbReference type="Rhea" id="RHEA-COMP:13555"/>
        <dbReference type="Rhea" id="RHEA-COMP:13556"/>
        <dbReference type="ChEBI" id="CHEBI:29950"/>
        <dbReference type="ChEBI" id="CHEBI:82612"/>
        <dbReference type="ChEBI" id="CHEBI:137386"/>
        <dbReference type="ChEBI" id="CHEBI:137387"/>
        <dbReference type="EC" id="2.1.1.63"/>
    </reaction>
</comment>
<keyword evidence="12" id="KW-1185">Reference proteome</keyword>
<comment type="miscellaneous">
    <text evidence="8">This enzyme catalyzes only one turnover and therefore is not strictly catalytic. According to one definition, an enzyme is a biocatalyst that acts repeatedly and over many reaction cycles.</text>
</comment>
<dbReference type="Proteomes" id="UP001556040">
    <property type="component" value="Unassembled WGS sequence"/>
</dbReference>
<dbReference type="InterPro" id="IPR014048">
    <property type="entry name" value="MethylDNA_cys_MeTrfase_DNA-bd"/>
</dbReference>
<dbReference type="InterPro" id="IPR001497">
    <property type="entry name" value="MethylDNA_cys_MeTrfase_AS"/>
</dbReference>
<evidence type="ECO:0000256" key="6">
    <source>
        <dbReference type="ARBA" id="ARBA00023204"/>
    </source>
</evidence>
<dbReference type="InterPro" id="IPR036217">
    <property type="entry name" value="MethylDNA_cys_MeTrfase_DNAb"/>
</dbReference>
<dbReference type="PANTHER" id="PTHR10815:SF5">
    <property type="entry name" value="METHYLATED-DNA--PROTEIN-CYSTEINE METHYLTRANSFERASE"/>
    <property type="match status" value="1"/>
</dbReference>
<dbReference type="InterPro" id="IPR036631">
    <property type="entry name" value="MGMT_N_sf"/>
</dbReference>
<dbReference type="PROSITE" id="PS00374">
    <property type="entry name" value="MGMT"/>
    <property type="match status" value="1"/>
</dbReference>
<evidence type="ECO:0000256" key="2">
    <source>
        <dbReference type="ARBA" id="ARBA00022490"/>
    </source>
</evidence>
<dbReference type="InterPro" id="IPR036388">
    <property type="entry name" value="WH-like_DNA-bd_sf"/>
</dbReference>
<comment type="catalytic activity">
    <reaction evidence="7 8">
        <text>a 6-O-methyl-2'-deoxyguanosine in DNA + L-cysteinyl-[protein] = S-methyl-L-cysteinyl-[protein] + a 2'-deoxyguanosine in DNA</text>
        <dbReference type="Rhea" id="RHEA:24000"/>
        <dbReference type="Rhea" id="RHEA-COMP:10131"/>
        <dbReference type="Rhea" id="RHEA-COMP:10132"/>
        <dbReference type="Rhea" id="RHEA-COMP:11367"/>
        <dbReference type="Rhea" id="RHEA-COMP:11368"/>
        <dbReference type="ChEBI" id="CHEBI:29950"/>
        <dbReference type="ChEBI" id="CHEBI:82612"/>
        <dbReference type="ChEBI" id="CHEBI:85445"/>
        <dbReference type="ChEBI" id="CHEBI:85448"/>
        <dbReference type="EC" id="2.1.1.63"/>
    </reaction>
</comment>
<accession>A0ABV3Q6Z9</accession>
<dbReference type="CDD" id="cd06445">
    <property type="entry name" value="ATase"/>
    <property type="match status" value="1"/>
</dbReference>
<dbReference type="Pfam" id="PF02870">
    <property type="entry name" value="Methyltransf_1N"/>
    <property type="match status" value="1"/>
</dbReference>
<comment type="caution">
    <text evidence="11">The sequence shown here is derived from an EMBL/GenBank/DDBJ whole genome shotgun (WGS) entry which is preliminary data.</text>
</comment>
<evidence type="ECO:0000256" key="3">
    <source>
        <dbReference type="ARBA" id="ARBA00022603"/>
    </source>
</evidence>
<proteinExistence type="inferred from homology"/>
<protein>
    <recommendedName>
        <fullName evidence="8">Methylated-DNA--protein-cysteine methyltransferase</fullName>
        <ecNumber evidence="8">2.1.1.63</ecNumber>
    </recommendedName>
    <alternativeName>
        <fullName evidence="8">6-O-methylguanine-DNA methyltransferase</fullName>
        <shortName evidence="8">MGMT</shortName>
    </alternativeName>
    <alternativeName>
        <fullName evidence="8">O-6-methylguanine-DNA-alkyltransferase</fullName>
    </alternativeName>
</protein>
<gene>
    <name evidence="11" type="ORF">AB1471_15280</name>
</gene>
<evidence type="ECO:0000256" key="4">
    <source>
        <dbReference type="ARBA" id="ARBA00022679"/>
    </source>
</evidence>
<feature type="domain" description="Methylated-DNA-[protein]-cysteine S-methyltransferase DNA binding" evidence="9">
    <location>
        <begin position="72"/>
        <end position="151"/>
    </location>
</feature>
<dbReference type="SUPFAM" id="SSF53155">
    <property type="entry name" value="Methylated DNA-protein cysteine methyltransferase domain"/>
    <property type="match status" value="1"/>
</dbReference>
<dbReference type="SUPFAM" id="SSF46767">
    <property type="entry name" value="Methylated DNA-protein cysteine methyltransferase, C-terminal domain"/>
    <property type="match status" value="1"/>
</dbReference>
<dbReference type="EC" id="2.1.1.63" evidence="8"/>
<name>A0ABV3Q6Z9_9BACL</name>
<sequence>MLIQRIMETPIGTLRIEVKNDQLVKIEFLKSFLHIEHEDHPLLDKTELQLTEYFVGNRQQFTLPLSFEGTLFQQEVWTALQTIPYGESCSYQALAQKIQRDKAVRAVGQANRRNPLPIVIPCHRVVGKNGSMTGYAGTQIDKKKFLLSLEKTHCSHV</sequence>
<keyword evidence="6 8" id="KW-0234">DNA repair</keyword>
<dbReference type="Gene3D" id="1.10.10.10">
    <property type="entry name" value="Winged helix-like DNA-binding domain superfamily/Winged helix DNA-binding domain"/>
    <property type="match status" value="1"/>
</dbReference>
<dbReference type="GO" id="GO:0032259">
    <property type="term" value="P:methylation"/>
    <property type="evidence" value="ECO:0007669"/>
    <property type="project" value="UniProtKB-KW"/>
</dbReference>
<feature type="active site" description="Nucleophile; methyl group acceptor" evidence="8">
    <location>
        <position position="122"/>
    </location>
</feature>
<comment type="subcellular location">
    <subcellularLocation>
        <location evidence="8">Cytoplasm</location>
    </subcellularLocation>
</comment>
<dbReference type="Gene3D" id="3.30.160.70">
    <property type="entry name" value="Methylated DNA-protein cysteine methyltransferase domain"/>
    <property type="match status" value="1"/>
</dbReference>
<keyword evidence="2 8" id="KW-0963">Cytoplasm</keyword>
<dbReference type="NCBIfam" id="TIGR00589">
    <property type="entry name" value="ogt"/>
    <property type="match status" value="1"/>
</dbReference>
<organism evidence="11 12">
    <name type="scientific">Jeotgalibacillus marinus</name>
    <dbReference type="NCBI Taxonomy" id="86667"/>
    <lineage>
        <taxon>Bacteria</taxon>
        <taxon>Bacillati</taxon>
        <taxon>Bacillota</taxon>
        <taxon>Bacilli</taxon>
        <taxon>Bacillales</taxon>
        <taxon>Caryophanaceae</taxon>
        <taxon>Jeotgalibacillus</taxon>
    </lineage>
</organism>
<evidence type="ECO:0000259" key="10">
    <source>
        <dbReference type="Pfam" id="PF02870"/>
    </source>
</evidence>
<evidence type="ECO:0000256" key="1">
    <source>
        <dbReference type="ARBA" id="ARBA00001286"/>
    </source>
</evidence>
<evidence type="ECO:0000313" key="12">
    <source>
        <dbReference type="Proteomes" id="UP001556040"/>
    </source>
</evidence>
<feature type="domain" description="Methylguanine DNA methyltransferase ribonuclease-like" evidence="10">
    <location>
        <begin position="5"/>
        <end position="66"/>
    </location>
</feature>
<dbReference type="HAMAP" id="MF_00772">
    <property type="entry name" value="OGT"/>
    <property type="match status" value="1"/>
</dbReference>
<dbReference type="Pfam" id="PF01035">
    <property type="entry name" value="DNA_binding_1"/>
    <property type="match status" value="1"/>
</dbReference>
<evidence type="ECO:0000313" key="11">
    <source>
        <dbReference type="EMBL" id="MEW9503140.1"/>
    </source>
</evidence>
<keyword evidence="4 8" id="KW-0808">Transferase</keyword>
<dbReference type="RefSeq" id="WP_367780627.1">
    <property type="nucleotide sequence ID" value="NZ_JBFMIA010000024.1"/>
</dbReference>
<keyword evidence="5 8" id="KW-0227">DNA damage</keyword>
<dbReference type="GO" id="GO:0003908">
    <property type="term" value="F:methylated-DNA-[protein]-cysteine S-methyltransferase activity"/>
    <property type="evidence" value="ECO:0007669"/>
    <property type="project" value="UniProtKB-EC"/>
</dbReference>
<comment type="similarity">
    <text evidence="8">Belongs to the MGMT family.</text>
</comment>
<evidence type="ECO:0000256" key="8">
    <source>
        <dbReference type="HAMAP-Rule" id="MF_00772"/>
    </source>
</evidence>
<dbReference type="PANTHER" id="PTHR10815">
    <property type="entry name" value="METHYLATED-DNA--PROTEIN-CYSTEINE METHYLTRANSFERASE"/>
    <property type="match status" value="1"/>
</dbReference>
<evidence type="ECO:0000256" key="5">
    <source>
        <dbReference type="ARBA" id="ARBA00022763"/>
    </source>
</evidence>
<comment type="function">
    <text evidence="8">Involved in the cellular defense against the biological effects of O6-methylguanine (O6-MeG) and O4-methylthymine (O4-MeT) in DNA. Repairs the methylated nucleobase in DNA by stoichiometrically transferring the methyl group to a cysteine residue in the enzyme. This is a suicide reaction: the enzyme is irreversibly inactivated.</text>
</comment>
<dbReference type="InterPro" id="IPR023546">
    <property type="entry name" value="MGMT"/>
</dbReference>
<dbReference type="EMBL" id="JBFMIA010000024">
    <property type="protein sequence ID" value="MEW9503140.1"/>
    <property type="molecule type" value="Genomic_DNA"/>
</dbReference>
<evidence type="ECO:0000256" key="7">
    <source>
        <dbReference type="ARBA" id="ARBA00049348"/>
    </source>
</evidence>
<keyword evidence="3 8" id="KW-0489">Methyltransferase</keyword>
<dbReference type="InterPro" id="IPR008332">
    <property type="entry name" value="MethylG_MeTrfase_N"/>
</dbReference>
<reference evidence="11 12" key="1">
    <citation type="journal article" date="1979" name="Int. J. Syst. Evol. Microbiol.">
        <title>Bacillus globisporus subsp. marinus subsp. nov.</title>
        <authorList>
            <person name="Liu H."/>
        </authorList>
    </citation>
    <scope>NUCLEOTIDE SEQUENCE [LARGE SCALE GENOMIC DNA]</scope>
    <source>
        <strain evidence="11 12">DSM 1297</strain>
    </source>
</reference>
<evidence type="ECO:0000259" key="9">
    <source>
        <dbReference type="Pfam" id="PF01035"/>
    </source>
</evidence>